<keyword evidence="3" id="KW-1185">Reference proteome</keyword>
<organism evidence="2 3">
    <name type="scientific">Pleodorina starrii</name>
    <dbReference type="NCBI Taxonomy" id="330485"/>
    <lineage>
        <taxon>Eukaryota</taxon>
        <taxon>Viridiplantae</taxon>
        <taxon>Chlorophyta</taxon>
        <taxon>core chlorophytes</taxon>
        <taxon>Chlorophyceae</taxon>
        <taxon>CS clade</taxon>
        <taxon>Chlamydomonadales</taxon>
        <taxon>Volvocaceae</taxon>
        <taxon>Pleodorina</taxon>
    </lineage>
</organism>
<feature type="region of interest" description="Disordered" evidence="1">
    <location>
        <begin position="39"/>
        <end position="98"/>
    </location>
</feature>
<feature type="compositionally biased region" description="Low complexity" evidence="1">
    <location>
        <begin position="68"/>
        <end position="84"/>
    </location>
</feature>
<sequence>MYGLTSHRLSYAPGRCAFNFELGAVVMGAWRVAMGEGNKKRCRSGGTMGRWDDGGSKRQVGRYERQQHTTTTHNNNNDNNTDNNTTHRDGLPPAPQVLPAVMVGPTTRCTRSVALLT</sequence>
<accession>A0A9W6BW49</accession>
<evidence type="ECO:0000313" key="3">
    <source>
        <dbReference type="Proteomes" id="UP001165080"/>
    </source>
</evidence>
<dbReference type="EMBL" id="BRXU01000025">
    <property type="protein sequence ID" value="GLC58927.1"/>
    <property type="molecule type" value="Genomic_DNA"/>
</dbReference>
<dbReference type="Proteomes" id="UP001165080">
    <property type="component" value="Unassembled WGS sequence"/>
</dbReference>
<feature type="compositionally biased region" description="Basic and acidic residues" evidence="1">
    <location>
        <begin position="50"/>
        <end position="67"/>
    </location>
</feature>
<evidence type="ECO:0000256" key="1">
    <source>
        <dbReference type="SAM" id="MobiDB-lite"/>
    </source>
</evidence>
<name>A0A9W6BW49_9CHLO</name>
<reference evidence="2 3" key="1">
    <citation type="journal article" date="2023" name="Commun. Biol.">
        <title>Reorganization of the ancestral sex-determining regions during the evolution of trioecy in Pleodorina starrii.</title>
        <authorList>
            <person name="Takahashi K."/>
            <person name="Suzuki S."/>
            <person name="Kawai-Toyooka H."/>
            <person name="Yamamoto K."/>
            <person name="Hamaji T."/>
            <person name="Ootsuki R."/>
            <person name="Yamaguchi H."/>
            <person name="Kawachi M."/>
            <person name="Higashiyama T."/>
            <person name="Nozaki H."/>
        </authorList>
    </citation>
    <scope>NUCLEOTIDE SEQUENCE [LARGE SCALE GENOMIC DNA]</scope>
    <source>
        <strain evidence="2 3">NIES-4479</strain>
    </source>
</reference>
<dbReference type="AlphaFoldDB" id="A0A9W6BW49"/>
<proteinExistence type="predicted"/>
<gene>
    <name evidence="2" type="primary">PLEST004438</name>
    <name evidence="2" type="ORF">PLESTB_001418200</name>
</gene>
<evidence type="ECO:0000313" key="2">
    <source>
        <dbReference type="EMBL" id="GLC58927.1"/>
    </source>
</evidence>
<comment type="caution">
    <text evidence="2">The sequence shown here is derived from an EMBL/GenBank/DDBJ whole genome shotgun (WGS) entry which is preliminary data.</text>
</comment>
<protein>
    <submittedName>
        <fullName evidence="2">Uncharacterized protein</fullName>
    </submittedName>
</protein>